<evidence type="ECO:0000313" key="2">
    <source>
        <dbReference type="EMBL" id="ACN16003.1"/>
    </source>
</evidence>
<proteinExistence type="predicted"/>
<reference evidence="2 3" key="1">
    <citation type="journal article" date="2009" name="Environ. Microbiol.">
        <title>Genome sequence of Desulfobacterium autotrophicum HRM2, a marine sulfate reducer oxidizing organic carbon completely to carbon dioxide.</title>
        <authorList>
            <person name="Strittmatter A.W."/>
            <person name="Liesegang H."/>
            <person name="Rabus R."/>
            <person name="Decker I."/>
            <person name="Amann J."/>
            <person name="Andres S."/>
            <person name="Henne A."/>
            <person name="Fricke W.F."/>
            <person name="Martinez-Arias R."/>
            <person name="Bartels D."/>
            <person name="Goesmann A."/>
            <person name="Krause L."/>
            <person name="Puehler A."/>
            <person name="Klenk H.P."/>
            <person name="Richter M."/>
            <person name="Schuler M."/>
            <person name="Gloeckner F.O."/>
            <person name="Meyerdierks A."/>
            <person name="Gottschalk G."/>
            <person name="Amann R."/>
        </authorList>
    </citation>
    <scope>NUCLEOTIDE SEQUENCE [LARGE SCALE GENOMIC DNA]</scope>
    <source>
        <strain evidence="3">ATCC 43914 / DSM 3382 / HRM2</strain>
    </source>
</reference>
<evidence type="ECO:0000313" key="3">
    <source>
        <dbReference type="Proteomes" id="UP000000442"/>
    </source>
</evidence>
<dbReference type="EMBL" id="CP001087">
    <property type="protein sequence ID" value="ACN16003.1"/>
    <property type="molecule type" value="Genomic_DNA"/>
</dbReference>
<keyword evidence="3" id="KW-1185">Reference proteome</keyword>
<dbReference type="STRING" id="177437.HRM2_29150"/>
<dbReference type="RefSeq" id="WP_015904765.1">
    <property type="nucleotide sequence ID" value="NC_012108.1"/>
</dbReference>
<dbReference type="KEGG" id="dat:HRM2_29150"/>
<dbReference type="AlphaFoldDB" id="C0QJX7"/>
<dbReference type="eggNOG" id="COG3550">
    <property type="taxonomic scope" value="Bacteria"/>
</dbReference>
<sequence>MIKLNVMVTLPDATRLPCGEIVATPPDSQGLVKGAFRYSKAYLDHSLAFPLDPVTLPMISKEFIAQSPAGVHAVFEDALPDDWEKNC</sequence>
<dbReference type="Pfam" id="PF13657">
    <property type="entry name" value="Couple_hipA"/>
    <property type="match status" value="1"/>
</dbReference>
<evidence type="ECO:0000259" key="1">
    <source>
        <dbReference type="Pfam" id="PF13657"/>
    </source>
</evidence>
<name>C0QJX7_DESAH</name>
<feature type="domain" description="HipA N-terminal subdomain 1" evidence="1">
    <location>
        <begin position="34"/>
        <end position="83"/>
    </location>
</feature>
<organism evidence="2 3">
    <name type="scientific">Desulforapulum autotrophicum (strain ATCC 43914 / DSM 3382 / VKM B-1955 / HRM2)</name>
    <name type="common">Desulfobacterium autotrophicum</name>
    <dbReference type="NCBI Taxonomy" id="177437"/>
    <lineage>
        <taxon>Bacteria</taxon>
        <taxon>Pseudomonadati</taxon>
        <taxon>Thermodesulfobacteriota</taxon>
        <taxon>Desulfobacteria</taxon>
        <taxon>Desulfobacterales</taxon>
        <taxon>Desulfobacteraceae</taxon>
        <taxon>Desulforapulum</taxon>
    </lineage>
</organism>
<gene>
    <name evidence="2" type="ordered locus">HRM2_29150</name>
</gene>
<dbReference type="HOGENOM" id="CLU_2478214_0_0_7"/>
<protein>
    <recommendedName>
        <fullName evidence="1">HipA N-terminal subdomain 1 domain-containing protein</fullName>
    </recommendedName>
</protein>
<dbReference type="InterPro" id="IPR017508">
    <property type="entry name" value="HipA_N1"/>
</dbReference>
<dbReference type="Proteomes" id="UP000000442">
    <property type="component" value="Chromosome"/>
</dbReference>
<accession>C0QJX7</accession>